<evidence type="ECO:0000259" key="2">
    <source>
        <dbReference type="PROSITE" id="PS50097"/>
    </source>
</evidence>
<dbReference type="Pfam" id="PF00651">
    <property type="entry name" value="BTB"/>
    <property type="match status" value="1"/>
</dbReference>
<organism evidence="3 4">
    <name type="scientific">Obba rivulosa</name>
    <dbReference type="NCBI Taxonomy" id="1052685"/>
    <lineage>
        <taxon>Eukaryota</taxon>
        <taxon>Fungi</taxon>
        <taxon>Dikarya</taxon>
        <taxon>Basidiomycota</taxon>
        <taxon>Agaricomycotina</taxon>
        <taxon>Agaricomycetes</taxon>
        <taxon>Polyporales</taxon>
        <taxon>Gelatoporiaceae</taxon>
        <taxon>Obba</taxon>
    </lineage>
</organism>
<dbReference type="Proteomes" id="UP000250043">
    <property type="component" value="Unassembled WGS sequence"/>
</dbReference>
<dbReference type="CDD" id="cd18186">
    <property type="entry name" value="BTB_POZ_ZBTB_KLHL-like"/>
    <property type="match status" value="1"/>
</dbReference>
<dbReference type="SMART" id="SM00225">
    <property type="entry name" value="BTB"/>
    <property type="match status" value="1"/>
</dbReference>
<dbReference type="OrthoDB" id="3036049at2759"/>
<evidence type="ECO:0000313" key="3">
    <source>
        <dbReference type="EMBL" id="OCH85370.1"/>
    </source>
</evidence>
<keyword evidence="4" id="KW-1185">Reference proteome</keyword>
<sequence length="331" mass="37166">MERDAERARAESDAQDGSSATGATELVRDEEFWYDDGSVVLQTGDHGFRVHKAVLSKAAPFFEGLFSVPQPSGQDKVDGCDVVQMQDSCYDIRQLLRLIYQGRSYYEADGRVNFTTVATTIRIAHKFDMQDLLSDALKRLKSWYTDDFDAWDKICEADGSSLMTRPRDEDAIEAVALAHLMNTPSVLPLALYFCAQLYTDVIISGTRRNDGAISRLSPEDAACCIDGRAHLLYYFFVAVPDTRRGYGVSCCIRSCNVKFEPKPIAETWSEKLKTLSTKVSITPTDGRAAACNDCIKWWSDKEKGMRRWYWKFLPQMFGLPTAGWGASGATW</sequence>
<name>A0A8E2ANA4_9APHY</name>
<dbReference type="SUPFAM" id="SSF54695">
    <property type="entry name" value="POZ domain"/>
    <property type="match status" value="1"/>
</dbReference>
<feature type="domain" description="BTB" evidence="2">
    <location>
        <begin position="37"/>
        <end position="108"/>
    </location>
</feature>
<dbReference type="AlphaFoldDB" id="A0A8E2ANA4"/>
<accession>A0A8E2ANA4</accession>
<reference evidence="3 4" key="1">
    <citation type="submission" date="2016-07" db="EMBL/GenBank/DDBJ databases">
        <title>Draft genome of the white-rot fungus Obba rivulosa 3A-2.</title>
        <authorList>
            <consortium name="DOE Joint Genome Institute"/>
            <person name="Miettinen O."/>
            <person name="Riley R."/>
            <person name="Acob R."/>
            <person name="Barry K."/>
            <person name="Cullen D."/>
            <person name="De Vries R."/>
            <person name="Hainaut M."/>
            <person name="Hatakka A."/>
            <person name="Henrissat B."/>
            <person name="Hilden K."/>
            <person name="Kuo R."/>
            <person name="Labutti K."/>
            <person name="Lipzen A."/>
            <person name="Makela M.R."/>
            <person name="Sandor L."/>
            <person name="Spatafora J.W."/>
            <person name="Grigoriev I.V."/>
            <person name="Hibbett D.S."/>
        </authorList>
    </citation>
    <scope>NUCLEOTIDE SEQUENCE [LARGE SCALE GENOMIC DNA]</scope>
    <source>
        <strain evidence="3 4">3A-2</strain>
    </source>
</reference>
<feature type="region of interest" description="Disordered" evidence="1">
    <location>
        <begin position="1"/>
        <end position="22"/>
    </location>
</feature>
<gene>
    <name evidence="3" type="ORF">OBBRIDRAFT_859454</name>
</gene>
<dbReference type="InterPro" id="IPR011333">
    <property type="entry name" value="SKP1/BTB/POZ_sf"/>
</dbReference>
<evidence type="ECO:0000313" key="4">
    <source>
        <dbReference type="Proteomes" id="UP000250043"/>
    </source>
</evidence>
<dbReference type="PROSITE" id="PS50097">
    <property type="entry name" value="BTB"/>
    <property type="match status" value="1"/>
</dbReference>
<dbReference type="EMBL" id="KV722588">
    <property type="protein sequence ID" value="OCH85370.1"/>
    <property type="molecule type" value="Genomic_DNA"/>
</dbReference>
<proteinExistence type="predicted"/>
<protein>
    <recommendedName>
        <fullName evidence="2">BTB domain-containing protein</fullName>
    </recommendedName>
</protein>
<dbReference type="Gene3D" id="3.30.710.10">
    <property type="entry name" value="Potassium Channel Kv1.1, Chain A"/>
    <property type="match status" value="1"/>
</dbReference>
<feature type="compositionally biased region" description="Basic and acidic residues" evidence="1">
    <location>
        <begin position="1"/>
        <end position="12"/>
    </location>
</feature>
<dbReference type="InterPro" id="IPR000210">
    <property type="entry name" value="BTB/POZ_dom"/>
</dbReference>
<evidence type="ECO:0000256" key="1">
    <source>
        <dbReference type="SAM" id="MobiDB-lite"/>
    </source>
</evidence>